<comment type="similarity">
    <text evidence="2">Belongs to the ABC transporter superfamily. ABCC family. Conjugate transporter (TC 3.A.1.208) subfamily.</text>
</comment>
<dbReference type="FunFam" id="1.20.1560.10:FF:000010">
    <property type="entry name" value="Multidrug resistance-associated ABC transporter"/>
    <property type="match status" value="1"/>
</dbReference>
<protein>
    <recommendedName>
        <fullName evidence="11">ABC-type glutathione-S-conjugate transporter</fullName>
        <ecNumber evidence="11">7.6.2.3</ecNumber>
    </recommendedName>
</protein>
<dbReference type="SUPFAM" id="SSF90123">
    <property type="entry name" value="ABC transporter transmembrane region"/>
    <property type="match status" value="2"/>
</dbReference>
<name>A0A2T7P1Y7_POMCA</name>
<keyword evidence="7" id="KW-0547">Nucleotide-binding</keyword>
<evidence type="ECO:0000256" key="7">
    <source>
        <dbReference type="ARBA" id="ARBA00022741"/>
    </source>
</evidence>
<feature type="transmembrane region" description="Helical" evidence="13">
    <location>
        <begin position="860"/>
        <end position="877"/>
    </location>
</feature>
<dbReference type="GO" id="GO:0005524">
    <property type="term" value="F:ATP binding"/>
    <property type="evidence" value="ECO:0007669"/>
    <property type="project" value="UniProtKB-KW"/>
</dbReference>
<evidence type="ECO:0000313" key="16">
    <source>
        <dbReference type="EMBL" id="PVD27424.1"/>
    </source>
</evidence>
<dbReference type="Gene3D" id="3.40.50.300">
    <property type="entry name" value="P-loop containing nucleotide triphosphate hydrolases"/>
    <property type="match status" value="2"/>
</dbReference>
<feature type="transmembrane region" description="Helical" evidence="13">
    <location>
        <begin position="69"/>
        <end position="87"/>
    </location>
</feature>
<evidence type="ECO:0000256" key="3">
    <source>
        <dbReference type="ARBA" id="ARBA00022448"/>
    </source>
</evidence>
<proteinExistence type="inferred from homology"/>
<dbReference type="InterPro" id="IPR027417">
    <property type="entry name" value="P-loop_NTPase"/>
</dbReference>
<dbReference type="InterPro" id="IPR011527">
    <property type="entry name" value="ABC1_TM_dom"/>
</dbReference>
<evidence type="ECO:0000256" key="6">
    <source>
        <dbReference type="ARBA" id="ARBA00022737"/>
    </source>
</evidence>
<dbReference type="GO" id="GO:0015431">
    <property type="term" value="F:ABC-type glutathione S-conjugate transporter activity"/>
    <property type="evidence" value="ECO:0007669"/>
    <property type="project" value="UniProtKB-EC"/>
</dbReference>
<dbReference type="SMART" id="SM00382">
    <property type="entry name" value="AAA"/>
    <property type="match status" value="2"/>
</dbReference>
<evidence type="ECO:0000256" key="8">
    <source>
        <dbReference type="ARBA" id="ARBA00022840"/>
    </source>
</evidence>
<dbReference type="FunFam" id="3.40.50.300:FF:000074">
    <property type="entry name" value="Multidrug resistance-associated protein 5 isoform 1"/>
    <property type="match status" value="1"/>
</dbReference>
<evidence type="ECO:0000313" key="17">
    <source>
        <dbReference type="Proteomes" id="UP000245119"/>
    </source>
</evidence>
<evidence type="ECO:0000256" key="10">
    <source>
        <dbReference type="ARBA" id="ARBA00023136"/>
    </source>
</evidence>
<dbReference type="CDD" id="cd03244">
    <property type="entry name" value="ABCC_MRP_domain2"/>
    <property type="match status" value="1"/>
</dbReference>
<sequence length="1494" mass="168267">MDNSTTGFCGGSPLWDEELLINNTFPEFTECFRSAVLSHVPSLWLWLVTPVHVRYVIRHRTEVTTAPCTLHIAKLAVCVLLTALSVTEGVLRVQDSHPALISAAFYLEVIIRSVTFLLAAVLTSISRKARIASPCVLFFFWTLSLLVNVVPVYHAVVSETTPSLDGHMIVLCILLGMLVVQFFLNCWAEPLYTDELAEKQKTSPEVYVSFLNKITFHWMTRAITPTAKEKQNKIQNGDQQEMKAFLPESEQAKSPTEEEKKSSSKKSVPLIRSILRTFAYEIFCVCSFKIAGDLLSFVHPKLLGSLIDFIANKEEYRRWHGYALVAAFLLSSLIISMSYNQTYYHVHNFGMRLRTALLATVYRKALFMNNETRRQFTTGAIVNFMSIDCQRVQNVTLNSWLMLSVPLQIILSFYFLNDLLGLSFLVGVGVLVVLIPINTRISFMERRYQTDHLTYKDRRLKMMNELLNGIKVIKLSAWEDAFYNIVRASGNDEIACLRKAVILVTIIIFNWICSPILVTTGTLLTYTFVSDKHYLDPTTAFVALSLFNMLRHPMNALPGWISEVMQSLVSIKRLRNFLSCEELDPDDVSHVTKEGVAASIENGTFTWDKKEKPTLKESRRDNSWPSSVLSALAKSSLISSLLGEMRRLEGHVAMKGTVAYVSQQAWIQNRSLKDGVIFDNKEDKKLYEKVIHACALKADLDMFAAGDQTEIGEKGINLSGGQKLRVTLARAVYYNADVYLLDDPLSAVDTHVGKHIFKEVIGPTGMLQKKTRVMVTHGVNWLPACDVIVVMDNGRIAHTGTYQELASKGILTNFASLDLHLEDTLPGKLVNQFLKTHQIFNRSISANWLLSTKVGSPKCTSISLLIFSLFLFKRLFLHRQKMFKLTRFPFFRKKKNEKDKEQNGKIISEKPIKGHVVKALLKAFGPIPFAVAMVIVLVHNAIELAANFWLTNWTSDSYLSNTSLFNTSEYTDRTVTYVSVYAVFGILQAIVMLFFVGIIFLRMLVASKDMHNAMLRAILHQPMSFFDTTPLGRILNRFSRDVDALDGSLAHLIRMYCIQIFHVINVLFIITYTTPVFLAAAVPLIFFYFVMQTLYVPSSRQLRRFDSISRSPIYVHFNETISGATCIRAFGATERFIVQNEKLVDNNNVYIYANVSSWRWLKIRLELIGNLTSVFAALFTIMADDLSASLAGLSVSYALQITGSLNMLVGHAVQLETNAVSAERIVGYSSLPPEPDWVVEDTRPKEGWPQNGVISFHDYSTRYRPGLDLVLQSVTAHIRSGEKVGIVGRTGAGKSSLSLSLFRLIEAAEGKILIDDIDIASMGLHDLRSRLTILPQDPVLFSGTLRFNLDPLSEFTDEQLWSALGQSHLKTYVESLSKGLEHEVDEGGINLSVGQRQLVCLARALLRKTRVLVLDEATAAVDMETDELIQRTIRSAFKECTVLTIAHRLHTVLDYDRILILSNGTVLEFDSPENLLKDTNSTFYKMAREANLVA</sequence>
<feature type="domain" description="ABC transmembrane type-1" evidence="15">
    <location>
        <begin position="930"/>
        <end position="1217"/>
    </location>
</feature>
<dbReference type="PROSITE" id="PS00211">
    <property type="entry name" value="ABC_TRANSPORTER_1"/>
    <property type="match status" value="1"/>
</dbReference>
<feature type="transmembrane region" description="Helical" evidence="13">
    <location>
        <begin position="168"/>
        <end position="188"/>
    </location>
</feature>
<dbReference type="EC" id="7.6.2.3" evidence="11"/>
<dbReference type="PANTHER" id="PTHR24223:SF415">
    <property type="entry name" value="FI20190P1"/>
    <property type="match status" value="1"/>
</dbReference>
<dbReference type="CDD" id="cd03250">
    <property type="entry name" value="ABCC_MRP_domain1"/>
    <property type="match status" value="1"/>
</dbReference>
<feature type="domain" description="ABC transporter" evidence="14">
    <location>
        <begin position="1254"/>
        <end position="1488"/>
    </location>
</feature>
<feature type="transmembrane region" description="Helical" evidence="13">
    <location>
        <begin position="422"/>
        <end position="439"/>
    </location>
</feature>
<comment type="caution">
    <text evidence="16">The sequence shown here is derived from an EMBL/GenBank/DDBJ whole genome shotgun (WGS) entry which is preliminary data.</text>
</comment>
<dbReference type="Pfam" id="PF00005">
    <property type="entry name" value="ABC_tran"/>
    <property type="match status" value="2"/>
</dbReference>
<comment type="subcellular location">
    <subcellularLocation>
        <location evidence="1">Vacuole membrane</location>
        <topology evidence="1">Multi-pass membrane protein</topology>
    </subcellularLocation>
</comment>
<feature type="transmembrane region" description="Helical" evidence="13">
    <location>
        <begin position="980"/>
        <end position="1005"/>
    </location>
</feature>
<evidence type="ECO:0000256" key="11">
    <source>
        <dbReference type="ARBA" id="ARBA00024220"/>
    </source>
</evidence>
<keyword evidence="9 13" id="KW-1133">Transmembrane helix</keyword>
<dbReference type="CDD" id="cd18595">
    <property type="entry name" value="ABC_6TM_MRP1_2_3_6_D1_like"/>
    <property type="match status" value="1"/>
</dbReference>
<dbReference type="PROSITE" id="PS50893">
    <property type="entry name" value="ABC_TRANSPORTER_2"/>
    <property type="match status" value="2"/>
</dbReference>
<feature type="transmembrane region" description="Helical" evidence="13">
    <location>
        <begin position="99"/>
        <end position="123"/>
    </location>
</feature>
<dbReference type="InterPro" id="IPR050173">
    <property type="entry name" value="ABC_transporter_C-like"/>
</dbReference>
<evidence type="ECO:0000256" key="2">
    <source>
        <dbReference type="ARBA" id="ARBA00009726"/>
    </source>
</evidence>
<dbReference type="Pfam" id="PF00664">
    <property type="entry name" value="ABC_membrane"/>
    <property type="match status" value="2"/>
</dbReference>
<dbReference type="InterPro" id="IPR003593">
    <property type="entry name" value="AAA+_ATPase"/>
</dbReference>
<evidence type="ECO:0000259" key="14">
    <source>
        <dbReference type="PROSITE" id="PS50893"/>
    </source>
</evidence>
<dbReference type="FunFam" id="3.40.50.300:FF:000997">
    <property type="entry name" value="Multidrug resistance-associated protein 1"/>
    <property type="match status" value="1"/>
</dbReference>
<keyword evidence="4" id="KW-0926">Vacuole</keyword>
<keyword evidence="5 13" id="KW-0812">Transmembrane</keyword>
<dbReference type="PANTHER" id="PTHR24223">
    <property type="entry name" value="ATP-BINDING CASSETTE SUB-FAMILY C"/>
    <property type="match status" value="1"/>
</dbReference>
<evidence type="ECO:0000259" key="15">
    <source>
        <dbReference type="PROSITE" id="PS50929"/>
    </source>
</evidence>
<dbReference type="InterPro" id="IPR003439">
    <property type="entry name" value="ABC_transporter-like_ATP-bd"/>
</dbReference>
<dbReference type="GO" id="GO:0016887">
    <property type="term" value="F:ATP hydrolysis activity"/>
    <property type="evidence" value="ECO:0007669"/>
    <property type="project" value="InterPro"/>
</dbReference>
<feature type="transmembrane region" description="Helical" evidence="13">
    <location>
        <begin position="135"/>
        <end position="156"/>
    </location>
</feature>
<dbReference type="InterPro" id="IPR036640">
    <property type="entry name" value="ABC1_TM_sf"/>
</dbReference>
<keyword evidence="6" id="KW-0677">Repeat</keyword>
<feature type="transmembrane region" description="Helical" evidence="13">
    <location>
        <begin position="319"/>
        <end position="339"/>
    </location>
</feature>
<evidence type="ECO:0000256" key="12">
    <source>
        <dbReference type="ARBA" id="ARBA00047523"/>
    </source>
</evidence>
<dbReference type="Gene3D" id="1.20.1560.10">
    <property type="entry name" value="ABC transporter type 1, transmembrane domain"/>
    <property type="match status" value="2"/>
</dbReference>
<dbReference type="GO" id="GO:0000323">
    <property type="term" value="C:lytic vacuole"/>
    <property type="evidence" value="ECO:0007669"/>
    <property type="project" value="UniProtKB-ARBA"/>
</dbReference>
<dbReference type="GO" id="GO:0005774">
    <property type="term" value="C:vacuolar membrane"/>
    <property type="evidence" value="ECO:0007669"/>
    <property type="project" value="UniProtKB-SubCell"/>
</dbReference>
<organism evidence="16 17">
    <name type="scientific">Pomacea canaliculata</name>
    <name type="common">Golden apple snail</name>
    <dbReference type="NCBI Taxonomy" id="400727"/>
    <lineage>
        <taxon>Eukaryota</taxon>
        <taxon>Metazoa</taxon>
        <taxon>Spiralia</taxon>
        <taxon>Lophotrochozoa</taxon>
        <taxon>Mollusca</taxon>
        <taxon>Gastropoda</taxon>
        <taxon>Caenogastropoda</taxon>
        <taxon>Architaenioglossa</taxon>
        <taxon>Ampullarioidea</taxon>
        <taxon>Ampullariidae</taxon>
        <taxon>Pomacea</taxon>
    </lineage>
</organism>
<dbReference type="CDD" id="cd18603">
    <property type="entry name" value="ABC_6TM_MRP1_2_3_6_D2_like"/>
    <property type="match status" value="1"/>
</dbReference>
<keyword evidence="3" id="KW-0813">Transport</keyword>
<dbReference type="OrthoDB" id="6158786at2759"/>
<keyword evidence="17" id="KW-1185">Reference proteome</keyword>
<feature type="domain" description="ABC transmembrane type-1" evidence="15">
    <location>
        <begin position="288"/>
        <end position="566"/>
    </location>
</feature>
<evidence type="ECO:0000256" key="13">
    <source>
        <dbReference type="SAM" id="Phobius"/>
    </source>
</evidence>
<evidence type="ECO:0000256" key="1">
    <source>
        <dbReference type="ARBA" id="ARBA00004128"/>
    </source>
</evidence>
<evidence type="ECO:0000256" key="5">
    <source>
        <dbReference type="ARBA" id="ARBA00022692"/>
    </source>
</evidence>
<feature type="domain" description="ABC transporter" evidence="14">
    <location>
        <begin position="583"/>
        <end position="818"/>
    </location>
</feature>
<evidence type="ECO:0000256" key="4">
    <source>
        <dbReference type="ARBA" id="ARBA00022554"/>
    </source>
</evidence>
<dbReference type="InterPro" id="IPR017871">
    <property type="entry name" value="ABC_transporter-like_CS"/>
</dbReference>
<dbReference type="PROSITE" id="PS50929">
    <property type="entry name" value="ABC_TM1F"/>
    <property type="match status" value="2"/>
</dbReference>
<feature type="transmembrane region" description="Helical" evidence="13">
    <location>
        <begin position="500"/>
        <end position="529"/>
    </location>
</feature>
<dbReference type="STRING" id="400727.A0A2T7P1Y7"/>
<keyword evidence="8" id="KW-0067">ATP-binding</keyword>
<feature type="transmembrane region" description="Helical" evidence="13">
    <location>
        <begin position="919"/>
        <end position="942"/>
    </location>
</feature>
<dbReference type="FunFam" id="1.20.1560.10:FF:000020">
    <property type="entry name" value="ABC metal ion transporter"/>
    <property type="match status" value="1"/>
</dbReference>
<comment type="catalytic activity">
    <reaction evidence="12">
        <text>leukotriene C4(in) + ATP + H2O = leukotriene C4(out) + ADP + phosphate + H(+)</text>
        <dbReference type="Rhea" id="RHEA:38963"/>
        <dbReference type="ChEBI" id="CHEBI:15377"/>
        <dbReference type="ChEBI" id="CHEBI:15378"/>
        <dbReference type="ChEBI" id="CHEBI:30616"/>
        <dbReference type="ChEBI" id="CHEBI:43474"/>
        <dbReference type="ChEBI" id="CHEBI:57973"/>
        <dbReference type="ChEBI" id="CHEBI:456216"/>
    </reaction>
    <physiologicalReaction direction="left-to-right" evidence="12">
        <dbReference type="Rhea" id="RHEA:38964"/>
    </physiologicalReaction>
</comment>
<gene>
    <name evidence="16" type="ORF">C0Q70_12582</name>
</gene>
<dbReference type="EMBL" id="PZQS01000007">
    <property type="protein sequence ID" value="PVD27424.1"/>
    <property type="molecule type" value="Genomic_DNA"/>
</dbReference>
<accession>A0A2T7P1Y7</accession>
<keyword evidence="10 13" id="KW-0472">Membrane</keyword>
<dbReference type="InterPro" id="IPR056227">
    <property type="entry name" value="TMD0_ABC"/>
</dbReference>
<dbReference type="SUPFAM" id="SSF52540">
    <property type="entry name" value="P-loop containing nucleoside triphosphate hydrolases"/>
    <property type="match status" value="2"/>
</dbReference>
<reference evidence="16 17" key="1">
    <citation type="submission" date="2018-04" db="EMBL/GenBank/DDBJ databases">
        <title>The genome of golden apple snail Pomacea canaliculata provides insight into stress tolerance and invasive adaptation.</title>
        <authorList>
            <person name="Liu C."/>
            <person name="Liu B."/>
            <person name="Ren Y."/>
            <person name="Zhang Y."/>
            <person name="Wang H."/>
            <person name="Li S."/>
            <person name="Jiang F."/>
            <person name="Yin L."/>
            <person name="Zhang G."/>
            <person name="Qian W."/>
            <person name="Fan W."/>
        </authorList>
    </citation>
    <scope>NUCLEOTIDE SEQUENCE [LARGE SCALE GENOMIC DNA]</scope>
    <source>
        <strain evidence="16">SZHN2017</strain>
        <tissue evidence="16">Muscle</tissue>
    </source>
</reference>
<evidence type="ECO:0000256" key="9">
    <source>
        <dbReference type="ARBA" id="ARBA00022989"/>
    </source>
</evidence>
<dbReference type="Proteomes" id="UP000245119">
    <property type="component" value="Linkage Group LG7"/>
</dbReference>
<dbReference type="Pfam" id="PF24357">
    <property type="entry name" value="TMD0_ABC"/>
    <property type="match status" value="1"/>
</dbReference>